<feature type="region of interest" description="Disordered" evidence="6">
    <location>
        <begin position="1"/>
        <end position="38"/>
    </location>
</feature>
<feature type="non-terminal residue" evidence="8">
    <location>
        <position position="1"/>
    </location>
</feature>
<proteinExistence type="predicted"/>
<sequence length="343" mass="37907">RSQPSGSPPRTRSGGWTSTRCGRPPRPRSRVGDAGGRRQGAFGYSADVLGCSEPAFTLLRQLIAQRIGVYFGDDKRDLLADKLSDLLAARGMTSYLDYYYLLRYDADADHHWSELMDRLSVPETYFWRQPDQILALAQVIAPRHFARRGALPLRIWSAACCTGEEPVSIAIALAEAGLLHRRPIEIVASDGSAAMVERARQGLYGERSFRALPAELRERYFRGEGAGWRVNPRLLGPIRWTTANLVDPQAVRPLAAVDAIFCRNVLIYFSDETISHVARLFAEGLRDEGHLFLGASESLTRLATDFELAEVGGAFVYVRGAAARAPRARAAANGRPAQHQQSE</sequence>
<dbReference type="PANTHER" id="PTHR24422:SF10">
    <property type="entry name" value="CHEMOTAXIS PROTEIN METHYLTRANSFERASE 2"/>
    <property type="match status" value="1"/>
</dbReference>
<accession>A0A6J4LBE0</accession>
<keyword evidence="5" id="KW-0949">S-adenosyl-L-methionine</keyword>
<dbReference type="PANTHER" id="PTHR24422">
    <property type="entry name" value="CHEMOTAXIS PROTEIN METHYLTRANSFERASE"/>
    <property type="match status" value="1"/>
</dbReference>
<dbReference type="InterPro" id="IPR029063">
    <property type="entry name" value="SAM-dependent_MTases_sf"/>
</dbReference>
<dbReference type="PRINTS" id="PR00996">
    <property type="entry name" value="CHERMTFRASE"/>
</dbReference>
<dbReference type="EC" id="2.1.1.80" evidence="2"/>
<dbReference type="AlphaFoldDB" id="A0A6J4LBE0"/>
<dbReference type="InterPro" id="IPR000780">
    <property type="entry name" value="CheR_MeTrfase"/>
</dbReference>
<dbReference type="InterPro" id="IPR036804">
    <property type="entry name" value="CheR_N_sf"/>
</dbReference>
<protein>
    <recommendedName>
        <fullName evidence="2">protein-glutamate O-methyltransferase</fullName>
        <ecNumber evidence="2">2.1.1.80</ecNumber>
    </recommendedName>
</protein>
<evidence type="ECO:0000256" key="2">
    <source>
        <dbReference type="ARBA" id="ARBA00012534"/>
    </source>
</evidence>
<evidence type="ECO:0000256" key="5">
    <source>
        <dbReference type="ARBA" id="ARBA00022691"/>
    </source>
</evidence>
<reference evidence="8" key="1">
    <citation type="submission" date="2020-02" db="EMBL/GenBank/DDBJ databases">
        <authorList>
            <person name="Meier V. D."/>
        </authorList>
    </citation>
    <scope>NUCLEOTIDE SEQUENCE</scope>
    <source>
        <strain evidence="8">AVDCRST_MAG11</strain>
    </source>
</reference>
<dbReference type="Pfam" id="PF03705">
    <property type="entry name" value="CheR_N"/>
    <property type="match status" value="1"/>
</dbReference>
<dbReference type="SUPFAM" id="SSF47757">
    <property type="entry name" value="Chemotaxis receptor methyltransferase CheR, N-terminal domain"/>
    <property type="match status" value="1"/>
</dbReference>
<dbReference type="InterPro" id="IPR050903">
    <property type="entry name" value="Bact_Chemotaxis_MeTrfase"/>
</dbReference>
<evidence type="ECO:0000256" key="4">
    <source>
        <dbReference type="ARBA" id="ARBA00022679"/>
    </source>
</evidence>
<evidence type="ECO:0000256" key="3">
    <source>
        <dbReference type="ARBA" id="ARBA00022603"/>
    </source>
</evidence>
<keyword evidence="3 8" id="KW-0489">Methyltransferase</keyword>
<dbReference type="EMBL" id="CADCTU010000529">
    <property type="protein sequence ID" value="CAA9327364.1"/>
    <property type="molecule type" value="Genomic_DNA"/>
</dbReference>
<evidence type="ECO:0000259" key="7">
    <source>
        <dbReference type="PROSITE" id="PS50123"/>
    </source>
</evidence>
<feature type="domain" description="CheR-type methyltransferase" evidence="7">
    <location>
        <begin position="44"/>
        <end position="322"/>
    </location>
</feature>
<dbReference type="SUPFAM" id="SSF53335">
    <property type="entry name" value="S-adenosyl-L-methionine-dependent methyltransferases"/>
    <property type="match status" value="1"/>
</dbReference>
<dbReference type="InterPro" id="IPR022642">
    <property type="entry name" value="CheR_C"/>
</dbReference>
<dbReference type="Pfam" id="PF01739">
    <property type="entry name" value="CheR"/>
    <property type="match status" value="1"/>
</dbReference>
<dbReference type="InterPro" id="IPR022641">
    <property type="entry name" value="CheR_N"/>
</dbReference>
<gene>
    <name evidence="8" type="ORF">AVDCRST_MAG11-2299</name>
</gene>
<evidence type="ECO:0000256" key="6">
    <source>
        <dbReference type="SAM" id="MobiDB-lite"/>
    </source>
</evidence>
<evidence type="ECO:0000256" key="1">
    <source>
        <dbReference type="ARBA" id="ARBA00001541"/>
    </source>
</evidence>
<dbReference type="GO" id="GO:0008983">
    <property type="term" value="F:protein-glutamate O-methyltransferase activity"/>
    <property type="evidence" value="ECO:0007669"/>
    <property type="project" value="UniProtKB-EC"/>
</dbReference>
<name>A0A6J4LBE0_9BACT</name>
<keyword evidence="4 8" id="KW-0808">Transferase</keyword>
<dbReference type="Gene3D" id="1.10.155.10">
    <property type="entry name" value="Chemotaxis receptor methyltransferase CheR, N-terminal domain"/>
    <property type="match status" value="1"/>
</dbReference>
<dbReference type="SMART" id="SM00138">
    <property type="entry name" value="MeTrc"/>
    <property type="match status" value="1"/>
</dbReference>
<feature type="compositionally biased region" description="Polar residues" evidence="6">
    <location>
        <begin position="1"/>
        <end position="20"/>
    </location>
</feature>
<organism evidence="8">
    <name type="scientific">uncultured Gemmatimonadaceae bacterium</name>
    <dbReference type="NCBI Taxonomy" id="246130"/>
    <lineage>
        <taxon>Bacteria</taxon>
        <taxon>Pseudomonadati</taxon>
        <taxon>Gemmatimonadota</taxon>
        <taxon>Gemmatimonadia</taxon>
        <taxon>Gemmatimonadales</taxon>
        <taxon>Gemmatimonadaceae</taxon>
        <taxon>environmental samples</taxon>
    </lineage>
</organism>
<dbReference type="Gene3D" id="3.40.50.150">
    <property type="entry name" value="Vaccinia Virus protein VP39"/>
    <property type="match status" value="1"/>
</dbReference>
<dbReference type="GO" id="GO:0032259">
    <property type="term" value="P:methylation"/>
    <property type="evidence" value="ECO:0007669"/>
    <property type="project" value="UniProtKB-KW"/>
</dbReference>
<comment type="catalytic activity">
    <reaction evidence="1">
        <text>L-glutamyl-[protein] + S-adenosyl-L-methionine = [protein]-L-glutamate 5-O-methyl ester + S-adenosyl-L-homocysteine</text>
        <dbReference type="Rhea" id="RHEA:24452"/>
        <dbReference type="Rhea" id="RHEA-COMP:10208"/>
        <dbReference type="Rhea" id="RHEA-COMP:10311"/>
        <dbReference type="ChEBI" id="CHEBI:29973"/>
        <dbReference type="ChEBI" id="CHEBI:57856"/>
        <dbReference type="ChEBI" id="CHEBI:59789"/>
        <dbReference type="ChEBI" id="CHEBI:82795"/>
        <dbReference type="EC" id="2.1.1.80"/>
    </reaction>
</comment>
<evidence type="ECO:0000313" key="8">
    <source>
        <dbReference type="EMBL" id="CAA9327364.1"/>
    </source>
</evidence>
<dbReference type="PROSITE" id="PS50123">
    <property type="entry name" value="CHER"/>
    <property type="match status" value="1"/>
</dbReference>